<gene>
    <name evidence="2" type="ORF">GIL414_LOCUS85098</name>
</gene>
<name>A0A8S3JYE8_9BILA</name>
<dbReference type="Proteomes" id="UP000681720">
    <property type="component" value="Unassembled WGS sequence"/>
</dbReference>
<dbReference type="AlphaFoldDB" id="A0A8S3JYE8"/>
<evidence type="ECO:0000313" key="3">
    <source>
        <dbReference type="Proteomes" id="UP000681720"/>
    </source>
</evidence>
<dbReference type="EMBL" id="CAJOBJ010368947">
    <property type="protein sequence ID" value="CAF5222490.1"/>
    <property type="molecule type" value="Genomic_DNA"/>
</dbReference>
<dbReference type="Pfam" id="PF26215">
    <property type="entry name" value="HTH_animal"/>
    <property type="match status" value="1"/>
</dbReference>
<evidence type="ECO:0000259" key="1">
    <source>
        <dbReference type="Pfam" id="PF26215"/>
    </source>
</evidence>
<dbReference type="InterPro" id="IPR058912">
    <property type="entry name" value="HTH_animal"/>
</dbReference>
<comment type="caution">
    <text evidence="2">The sequence shown here is derived from an EMBL/GenBank/DDBJ whole genome shotgun (WGS) entry which is preliminary data.</text>
</comment>
<feature type="domain" description="Helix-turn-helix" evidence="1">
    <location>
        <begin position="103"/>
        <end position="146"/>
    </location>
</feature>
<proteinExistence type="predicted"/>
<sequence length="183" mass="22339">MDNFLIDQSSTKQNEFYGRYQNQIFFTWNQSLNELEQILKSMKSEYHHLSFDIHIGKNLNYLDLYLENRHGLLYSRVHHQPNQQPYTLPYISKGNSIRKHSHWLRSSLKPAVRYCTTIEDFNQERIYLEMTCLANGYSVEFVQKHIEHFFTFFNAILLQQWSLDQHSYEKFRHRLFNFMSEQR</sequence>
<reference evidence="2" key="1">
    <citation type="submission" date="2021-02" db="EMBL/GenBank/DDBJ databases">
        <authorList>
            <person name="Nowell W R."/>
        </authorList>
    </citation>
    <scope>NUCLEOTIDE SEQUENCE</scope>
</reference>
<feature type="non-terminal residue" evidence="2">
    <location>
        <position position="183"/>
    </location>
</feature>
<organism evidence="2 3">
    <name type="scientific">Rotaria magnacalcarata</name>
    <dbReference type="NCBI Taxonomy" id="392030"/>
    <lineage>
        <taxon>Eukaryota</taxon>
        <taxon>Metazoa</taxon>
        <taxon>Spiralia</taxon>
        <taxon>Gnathifera</taxon>
        <taxon>Rotifera</taxon>
        <taxon>Eurotatoria</taxon>
        <taxon>Bdelloidea</taxon>
        <taxon>Philodinida</taxon>
        <taxon>Philodinidae</taxon>
        <taxon>Rotaria</taxon>
    </lineage>
</organism>
<protein>
    <recommendedName>
        <fullName evidence="1">Helix-turn-helix domain-containing protein</fullName>
    </recommendedName>
</protein>
<accession>A0A8S3JYE8</accession>
<evidence type="ECO:0000313" key="2">
    <source>
        <dbReference type="EMBL" id="CAF5222490.1"/>
    </source>
</evidence>